<sequence>MAAFWSDARNVTLHLDTAEASSDVEDLLKQLEEPLPDWVRKGPFPNHSSHLEYLINELAKPDADRSSQFIPPPRNNERDDHLDIYFSFILNTADSLQTSIRRKTQESIYSHVLFFISYILGKIWRDDIVAENIKIAVPKHPMHGFNPLMKYTSKTMIVPCLLLHRAIREDGSDSGKDHESDVDVDSSSEVSEYSEVSDFSPVSEVSEGVRRHNSDQRNSDNSDSEASETPVSDRWTASEFCRGFRNRNAESVSTEWCSQGSGDKSSTAPLDEDVTAKPDPVCKPDPYLVNGSILPDTTRASVLLSLLCVGTDDTIWGMLASTLYQRHVWKMNQPAIGIIIAPSLSKIQLVIAWLDKPNIWNDLPSVHAVRIATLNHPSGVFDLQNPFDSLSFVLILFRLHSYLHELQSTYDAKFIAYQDGFREVDALEWRSDHAPNTIPACRLFTNLFDKVSAWLKVVNHARAASQPASISEGASSQPIKKHRFVEEQTSAEVSLLPIALGERPLTAPPSITLTSREGAPGDALYASDEEFDGDDDLSDVRSKRYSASGFAAAHHKTGDTNGCVHSWMYWRGIKPDIYPSDIEEQNTVTQMYKRYTDLYRSPPLFTGAQSSDPAVQAELDILQKNLDSGQMRFLSSDTLPDSICVHLKEKMERIMTASWKARDMKASARRENIPEAEARSAWDMLLGIASDIHQNGDMNFRLERMIKLPRNDEYGASPEVVDALGSIRSKWITDALNFAQRALKFGGEEGSRLSAIARASALFLSETRVYSPTPNLAPKEPKQAKCDSLVTLTRPIFPKAGTMTATQRSRLKKFSLVTQPTREKKAIDQTSISSAHEYYYPNAFNKNAFVTSRQQVAVDCSATDAILPASSTLLESPLQAFHVSNDVSMTQDNNPGMIASVSNTKDLSIIGALLFVLCINENKKFLDSARKNGVNQSRMDLVACLKFLAAVGITNFPIYSVITDGTLGTIVSAHMKDHNQGTSYEHNVRTFDISNPVDALNVATFITFIATEHTQKLRELLSEQKLRDLAGMLDRDDPSLHWTMEHQFPSVKKTKASS</sequence>
<gene>
    <name evidence="2" type="ORF">ARMGADRAFT_1161697</name>
</gene>
<feature type="region of interest" description="Disordered" evidence="1">
    <location>
        <begin position="171"/>
        <end position="232"/>
    </location>
</feature>
<organism evidence="2 3">
    <name type="scientific">Armillaria gallica</name>
    <name type="common">Bulbous honey fungus</name>
    <name type="synonym">Armillaria bulbosa</name>
    <dbReference type="NCBI Taxonomy" id="47427"/>
    <lineage>
        <taxon>Eukaryota</taxon>
        <taxon>Fungi</taxon>
        <taxon>Dikarya</taxon>
        <taxon>Basidiomycota</taxon>
        <taxon>Agaricomycotina</taxon>
        <taxon>Agaricomycetes</taxon>
        <taxon>Agaricomycetidae</taxon>
        <taxon>Agaricales</taxon>
        <taxon>Marasmiineae</taxon>
        <taxon>Physalacriaceae</taxon>
        <taxon>Armillaria</taxon>
    </lineage>
</organism>
<evidence type="ECO:0000313" key="3">
    <source>
        <dbReference type="Proteomes" id="UP000217790"/>
    </source>
</evidence>
<name>A0A2H3DWH4_ARMGA</name>
<accession>A0A2H3DWH4</accession>
<reference evidence="3" key="1">
    <citation type="journal article" date="2017" name="Nat. Ecol. Evol.">
        <title>Genome expansion and lineage-specific genetic innovations in the forest pathogenic fungi Armillaria.</title>
        <authorList>
            <person name="Sipos G."/>
            <person name="Prasanna A.N."/>
            <person name="Walter M.C."/>
            <person name="O'Connor E."/>
            <person name="Balint B."/>
            <person name="Krizsan K."/>
            <person name="Kiss B."/>
            <person name="Hess J."/>
            <person name="Varga T."/>
            <person name="Slot J."/>
            <person name="Riley R."/>
            <person name="Boka B."/>
            <person name="Rigling D."/>
            <person name="Barry K."/>
            <person name="Lee J."/>
            <person name="Mihaltcheva S."/>
            <person name="LaButti K."/>
            <person name="Lipzen A."/>
            <person name="Waldron R."/>
            <person name="Moloney N.M."/>
            <person name="Sperisen C."/>
            <person name="Kredics L."/>
            <person name="Vagvoelgyi C."/>
            <person name="Patrignani A."/>
            <person name="Fitzpatrick D."/>
            <person name="Nagy I."/>
            <person name="Doyle S."/>
            <person name="Anderson J.B."/>
            <person name="Grigoriev I.V."/>
            <person name="Gueldener U."/>
            <person name="Muensterkoetter M."/>
            <person name="Nagy L.G."/>
        </authorList>
    </citation>
    <scope>NUCLEOTIDE SEQUENCE [LARGE SCALE GENOMIC DNA]</scope>
    <source>
        <strain evidence="3">Ar21-2</strain>
    </source>
</reference>
<feature type="compositionally biased region" description="Basic and acidic residues" evidence="1">
    <location>
        <begin position="171"/>
        <end position="181"/>
    </location>
</feature>
<keyword evidence="3" id="KW-1185">Reference proteome</keyword>
<dbReference type="EMBL" id="KZ293648">
    <property type="protein sequence ID" value="PBK98214.1"/>
    <property type="molecule type" value="Genomic_DNA"/>
</dbReference>
<dbReference type="Proteomes" id="UP000217790">
    <property type="component" value="Unassembled WGS sequence"/>
</dbReference>
<evidence type="ECO:0000256" key="1">
    <source>
        <dbReference type="SAM" id="MobiDB-lite"/>
    </source>
</evidence>
<dbReference type="OrthoDB" id="2961287at2759"/>
<dbReference type="OMA" id="LAKHANC"/>
<feature type="compositionally biased region" description="Basic and acidic residues" evidence="1">
    <location>
        <begin position="207"/>
        <end position="220"/>
    </location>
</feature>
<feature type="compositionally biased region" description="Polar residues" evidence="1">
    <location>
        <begin position="252"/>
        <end position="268"/>
    </location>
</feature>
<dbReference type="InParanoid" id="A0A2H3DWH4"/>
<dbReference type="AlphaFoldDB" id="A0A2H3DWH4"/>
<protein>
    <submittedName>
        <fullName evidence="2">Uncharacterized protein</fullName>
    </submittedName>
</protein>
<feature type="compositionally biased region" description="Low complexity" evidence="1">
    <location>
        <begin position="187"/>
        <end position="198"/>
    </location>
</feature>
<evidence type="ECO:0000313" key="2">
    <source>
        <dbReference type="EMBL" id="PBK98214.1"/>
    </source>
</evidence>
<feature type="region of interest" description="Disordered" evidence="1">
    <location>
        <begin position="252"/>
        <end position="279"/>
    </location>
</feature>
<proteinExistence type="predicted"/>